<sequence length="121" mass="13198">MPCVQACAALMYIGKNHEDQCHGWLTMDAYRATYRHAMYPIPGHTKRSCTHKKNDDDACAEVAATEAAKKKGNTANVQIDGVASNHVVDAATGADLANEPPITEIDITQPNYSQRIIVEDL</sequence>
<protein>
    <submittedName>
        <fullName evidence="1">Uncharacterized protein</fullName>
    </submittedName>
</protein>
<proteinExistence type="predicted"/>
<evidence type="ECO:0000313" key="1">
    <source>
        <dbReference type="EMBL" id="MED6181236.1"/>
    </source>
</evidence>
<gene>
    <name evidence="1" type="ORF">PIB30_017627</name>
</gene>
<organism evidence="1 2">
    <name type="scientific">Stylosanthes scabra</name>
    <dbReference type="NCBI Taxonomy" id="79078"/>
    <lineage>
        <taxon>Eukaryota</taxon>
        <taxon>Viridiplantae</taxon>
        <taxon>Streptophyta</taxon>
        <taxon>Embryophyta</taxon>
        <taxon>Tracheophyta</taxon>
        <taxon>Spermatophyta</taxon>
        <taxon>Magnoliopsida</taxon>
        <taxon>eudicotyledons</taxon>
        <taxon>Gunneridae</taxon>
        <taxon>Pentapetalae</taxon>
        <taxon>rosids</taxon>
        <taxon>fabids</taxon>
        <taxon>Fabales</taxon>
        <taxon>Fabaceae</taxon>
        <taxon>Papilionoideae</taxon>
        <taxon>50 kb inversion clade</taxon>
        <taxon>dalbergioids sensu lato</taxon>
        <taxon>Dalbergieae</taxon>
        <taxon>Pterocarpus clade</taxon>
        <taxon>Stylosanthes</taxon>
    </lineage>
</organism>
<name>A0ABU6W756_9FABA</name>
<dbReference type="Proteomes" id="UP001341840">
    <property type="component" value="Unassembled WGS sequence"/>
</dbReference>
<keyword evidence="2" id="KW-1185">Reference proteome</keyword>
<comment type="caution">
    <text evidence="1">The sequence shown here is derived from an EMBL/GenBank/DDBJ whole genome shotgun (WGS) entry which is preliminary data.</text>
</comment>
<evidence type="ECO:0000313" key="2">
    <source>
        <dbReference type="Proteomes" id="UP001341840"/>
    </source>
</evidence>
<dbReference type="EMBL" id="JASCZI010181294">
    <property type="protein sequence ID" value="MED6181236.1"/>
    <property type="molecule type" value="Genomic_DNA"/>
</dbReference>
<accession>A0ABU6W756</accession>
<reference evidence="1 2" key="1">
    <citation type="journal article" date="2023" name="Plants (Basel)">
        <title>Bridging the Gap: Combining Genomics and Transcriptomics Approaches to Understand Stylosanthes scabra, an Orphan Legume from the Brazilian Caatinga.</title>
        <authorList>
            <person name="Ferreira-Neto J.R.C."/>
            <person name="da Silva M.D."/>
            <person name="Binneck E."/>
            <person name="de Melo N.F."/>
            <person name="da Silva R.H."/>
            <person name="de Melo A.L.T.M."/>
            <person name="Pandolfi V."/>
            <person name="Bustamante F.O."/>
            <person name="Brasileiro-Vidal A.C."/>
            <person name="Benko-Iseppon A.M."/>
        </authorList>
    </citation>
    <scope>NUCLEOTIDE SEQUENCE [LARGE SCALE GENOMIC DNA]</scope>
    <source>
        <tissue evidence="1">Leaves</tissue>
    </source>
</reference>